<evidence type="ECO:0000313" key="3">
    <source>
        <dbReference type="Proteomes" id="UP000006319"/>
    </source>
</evidence>
<reference evidence="2 3" key="1">
    <citation type="journal article" date="2012" name="Nat. Genet.">
        <title>Plasmodium cynomolgi genome sequences provide insight into Plasmodium vivax and the monkey malaria clade.</title>
        <authorList>
            <person name="Tachibana S."/>
            <person name="Sullivan S.A."/>
            <person name="Kawai S."/>
            <person name="Nakamura S."/>
            <person name="Kim H.R."/>
            <person name="Goto N."/>
            <person name="Arisue N."/>
            <person name="Palacpac N.M.Q."/>
            <person name="Honma H."/>
            <person name="Yagi M."/>
            <person name="Tougan T."/>
            <person name="Katakai Y."/>
            <person name="Kaneko O."/>
            <person name="Mita T."/>
            <person name="Kita K."/>
            <person name="Yasutomi Y."/>
            <person name="Sutton P.L."/>
            <person name="Shakhbatyan R."/>
            <person name="Horii T."/>
            <person name="Yasunaga T."/>
            <person name="Barnwell J.W."/>
            <person name="Escalante A.A."/>
            <person name="Carlton J.M."/>
            <person name="Tanabe K."/>
        </authorList>
    </citation>
    <scope>NUCLEOTIDE SEQUENCE [LARGE SCALE GENOMIC DNA]</scope>
    <source>
        <strain evidence="2 3">B</strain>
    </source>
</reference>
<accession>K6UD30</accession>
<evidence type="ECO:0000313" key="2">
    <source>
        <dbReference type="EMBL" id="GAB65886.1"/>
    </source>
</evidence>
<sequence length="193" mass="21012">MKLTCALFVLLAVATGPINHEHYGEAAAAGPINHAYYGEAAAAGPINHEYNGEAAAAGGAHTIKKLDEQTEGAFIRFFSPKSCITLPGEEKCKDVQGENNQGYDIKVTYNEKEEYIKRGDNRCVNLNINDGSPPSKDGPSNIFINLSFVPNIPEEVINDFYSIIKKLKHMFEIVEPQENSVQPERIGGGTESA</sequence>
<dbReference type="RefSeq" id="XP_004221833.1">
    <property type="nucleotide sequence ID" value="XM_004221785.1"/>
</dbReference>
<protein>
    <submittedName>
        <fullName evidence="2">Uncharacterized protein</fullName>
    </submittedName>
</protein>
<dbReference type="PhylomeDB" id="K6UD30"/>
<dbReference type="VEuPathDB" id="PlasmoDB:PCYB_073880"/>
<dbReference type="EMBL" id="DF157099">
    <property type="protein sequence ID" value="GAB65886.1"/>
    <property type="molecule type" value="Genomic_DNA"/>
</dbReference>
<dbReference type="GeneID" id="14692234"/>
<proteinExistence type="predicted"/>
<evidence type="ECO:0000256" key="1">
    <source>
        <dbReference type="SAM" id="SignalP"/>
    </source>
</evidence>
<name>K6UD30_PLACD</name>
<feature type="signal peptide" evidence="1">
    <location>
        <begin position="1"/>
        <end position="20"/>
    </location>
</feature>
<keyword evidence="3" id="KW-1185">Reference proteome</keyword>
<gene>
    <name evidence="2" type="ORF">PCYB_073880</name>
</gene>
<keyword evidence="1" id="KW-0732">Signal</keyword>
<dbReference type="AlphaFoldDB" id="K6UD30"/>
<organism evidence="2 3">
    <name type="scientific">Plasmodium cynomolgi (strain B)</name>
    <dbReference type="NCBI Taxonomy" id="1120755"/>
    <lineage>
        <taxon>Eukaryota</taxon>
        <taxon>Sar</taxon>
        <taxon>Alveolata</taxon>
        <taxon>Apicomplexa</taxon>
        <taxon>Aconoidasida</taxon>
        <taxon>Haemosporida</taxon>
        <taxon>Plasmodiidae</taxon>
        <taxon>Plasmodium</taxon>
        <taxon>Plasmodium (Plasmodium)</taxon>
    </lineage>
</organism>
<dbReference type="KEGG" id="pcy:PCYB_073880"/>
<feature type="chain" id="PRO_5003894817" evidence="1">
    <location>
        <begin position="21"/>
        <end position="193"/>
    </location>
</feature>
<dbReference type="Proteomes" id="UP000006319">
    <property type="component" value="Chromosome 7"/>
</dbReference>
<dbReference type="OrthoDB" id="385147at2759"/>